<dbReference type="EMBL" id="LAZR01026414">
    <property type="protein sequence ID" value="KKL68819.1"/>
    <property type="molecule type" value="Genomic_DNA"/>
</dbReference>
<dbReference type="Gene3D" id="3.40.190.10">
    <property type="entry name" value="Periplasmic binding protein-like II"/>
    <property type="match status" value="1"/>
</dbReference>
<dbReference type="Gene3D" id="3.10.105.10">
    <property type="entry name" value="Dipeptide-binding Protein, Domain 3"/>
    <property type="match status" value="1"/>
</dbReference>
<dbReference type="PANTHER" id="PTHR30290">
    <property type="entry name" value="PERIPLASMIC BINDING COMPONENT OF ABC TRANSPORTER"/>
    <property type="match status" value="1"/>
</dbReference>
<dbReference type="SUPFAM" id="SSF53850">
    <property type="entry name" value="Periplasmic binding protein-like II"/>
    <property type="match status" value="1"/>
</dbReference>
<gene>
    <name evidence="6" type="ORF">LCGC14_2121170</name>
</gene>
<comment type="subcellular location">
    <subcellularLocation>
        <location evidence="1">Cell envelope</location>
    </subcellularLocation>
</comment>
<evidence type="ECO:0000313" key="6">
    <source>
        <dbReference type="EMBL" id="KKL68819.1"/>
    </source>
</evidence>
<evidence type="ECO:0000256" key="3">
    <source>
        <dbReference type="ARBA" id="ARBA00022448"/>
    </source>
</evidence>
<keyword evidence="4" id="KW-0732">Signal</keyword>
<evidence type="ECO:0000256" key="1">
    <source>
        <dbReference type="ARBA" id="ARBA00004196"/>
    </source>
</evidence>
<feature type="non-terminal residue" evidence="6">
    <location>
        <position position="669"/>
    </location>
</feature>
<feature type="domain" description="Solute-binding protein family 5" evidence="5">
    <location>
        <begin position="265"/>
        <end position="646"/>
    </location>
</feature>
<dbReference type="InterPro" id="IPR039424">
    <property type="entry name" value="SBP_5"/>
</dbReference>
<comment type="similarity">
    <text evidence="2">Belongs to the bacterial solute-binding protein 5 family.</text>
</comment>
<proteinExistence type="inferred from homology"/>
<feature type="non-terminal residue" evidence="6">
    <location>
        <position position="1"/>
    </location>
</feature>
<dbReference type="GO" id="GO:0030313">
    <property type="term" value="C:cell envelope"/>
    <property type="evidence" value="ECO:0007669"/>
    <property type="project" value="UniProtKB-SubCell"/>
</dbReference>
<dbReference type="GO" id="GO:1904680">
    <property type="term" value="F:peptide transmembrane transporter activity"/>
    <property type="evidence" value="ECO:0007669"/>
    <property type="project" value="TreeGrafter"/>
</dbReference>
<dbReference type="InterPro" id="IPR030678">
    <property type="entry name" value="Peptide/Ni-bd"/>
</dbReference>
<name>A0A0F9E492_9ZZZZ</name>
<sequence>VVALLVGLPLLVLPGQNPDQYAELEARIGRPVVVRYDSYGSAIKSLDPATCGDVASSSIQANVWESLYAYHYLIRPSKVVPQLAAAMPKVSADRLTYTIQLRPGVKYHRNPCFGLDAKGKGKTRTVRAEDFVLAFKRIADYMGRADLSWTFLSDHVAGIDAFRERTQGLPDEVKDAFAAVDGWLGQGQGKAGAPRALAGPAKQIAKWYERWGKRLHVDKGIADALAELDRWCALAAGGSGKAVNITPVMKVLAPWRQTMRGFDQGDFSRFDQPVEGVKALDELTLQIKLVEPFPQFIYVLAMHVYAPVPREAVDYWFGTEDDGKEGRRPIPAAKQRSTEFIKAEQLVGTGPYRLKIFKRKQKIVFVRSADYRGDRYPSVPTGAAYDALTDQEKASVVADQTAGLYADAGKPVPFIDVMEYDFVEEDHSRWMRFLAKQTDASGIPKETFEYVITPDKELAESWRKRNIYLKKYASPAIYWIVFNMEDPVLGSSKSLRQALNLAFDRRNYIRVLMNGRARRADNIIPSTFSGHTEAGRGAYAWMDVAAAKKKIVQAKAELAEAGKLKNGEVPELKLDIGGSGPATVRMTDFIKQQFAKVGVRLKVVFNDWPTQQRKVRNKQAQMYTMGWHADYPDAENFLQLYYSPNIKAGTNSSHYKDEEFDKEFKKART</sequence>
<dbReference type="GO" id="GO:0042597">
    <property type="term" value="C:periplasmic space"/>
    <property type="evidence" value="ECO:0007669"/>
    <property type="project" value="UniProtKB-ARBA"/>
</dbReference>
<evidence type="ECO:0000256" key="2">
    <source>
        <dbReference type="ARBA" id="ARBA00005695"/>
    </source>
</evidence>
<dbReference type="GO" id="GO:0043190">
    <property type="term" value="C:ATP-binding cassette (ABC) transporter complex"/>
    <property type="evidence" value="ECO:0007669"/>
    <property type="project" value="InterPro"/>
</dbReference>
<organism evidence="6">
    <name type="scientific">marine sediment metagenome</name>
    <dbReference type="NCBI Taxonomy" id="412755"/>
    <lineage>
        <taxon>unclassified sequences</taxon>
        <taxon>metagenomes</taxon>
        <taxon>ecological metagenomes</taxon>
    </lineage>
</organism>
<comment type="caution">
    <text evidence="6">The sequence shown here is derived from an EMBL/GenBank/DDBJ whole genome shotgun (WGS) entry which is preliminary data.</text>
</comment>
<reference evidence="6" key="1">
    <citation type="journal article" date="2015" name="Nature">
        <title>Complex archaea that bridge the gap between prokaryotes and eukaryotes.</title>
        <authorList>
            <person name="Spang A."/>
            <person name="Saw J.H."/>
            <person name="Jorgensen S.L."/>
            <person name="Zaremba-Niedzwiedzka K."/>
            <person name="Martijn J."/>
            <person name="Lind A.E."/>
            <person name="van Eijk R."/>
            <person name="Schleper C."/>
            <person name="Guy L."/>
            <person name="Ettema T.J."/>
        </authorList>
    </citation>
    <scope>NUCLEOTIDE SEQUENCE</scope>
</reference>
<dbReference type="InterPro" id="IPR000914">
    <property type="entry name" value="SBP_5_dom"/>
</dbReference>
<dbReference type="Gene3D" id="3.90.76.10">
    <property type="entry name" value="Dipeptide-binding Protein, Domain 1"/>
    <property type="match status" value="2"/>
</dbReference>
<evidence type="ECO:0000259" key="5">
    <source>
        <dbReference type="Pfam" id="PF00496"/>
    </source>
</evidence>
<dbReference type="AlphaFoldDB" id="A0A0F9E492"/>
<keyword evidence="3" id="KW-0813">Transport</keyword>
<dbReference type="PIRSF" id="PIRSF002741">
    <property type="entry name" value="MppA"/>
    <property type="match status" value="1"/>
</dbReference>
<dbReference type="PANTHER" id="PTHR30290:SF10">
    <property type="entry name" value="PERIPLASMIC OLIGOPEPTIDE-BINDING PROTEIN-RELATED"/>
    <property type="match status" value="1"/>
</dbReference>
<dbReference type="GO" id="GO:0015833">
    <property type="term" value="P:peptide transport"/>
    <property type="evidence" value="ECO:0007669"/>
    <property type="project" value="TreeGrafter"/>
</dbReference>
<dbReference type="Pfam" id="PF00496">
    <property type="entry name" value="SBP_bac_5"/>
    <property type="match status" value="2"/>
</dbReference>
<evidence type="ECO:0000256" key="4">
    <source>
        <dbReference type="ARBA" id="ARBA00022729"/>
    </source>
</evidence>
<accession>A0A0F9E492</accession>
<protein>
    <recommendedName>
        <fullName evidence="5">Solute-binding protein family 5 domain-containing protein</fullName>
    </recommendedName>
</protein>
<feature type="domain" description="Solute-binding protein family 5" evidence="5">
    <location>
        <begin position="78"/>
        <end position="163"/>
    </location>
</feature>